<dbReference type="KEGG" id="aqu:109582890"/>
<evidence type="ECO:0000313" key="9">
    <source>
        <dbReference type="Proteomes" id="UP000007879"/>
    </source>
</evidence>
<keyword evidence="5 7" id="KW-1133">Transmembrane helix</keyword>
<evidence type="ECO:0000256" key="7">
    <source>
        <dbReference type="RuleBase" id="RU368041"/>
    </source>
</evidence>
<dbReference type="PANTHER" id="PTHR13084:SF6">
    <property type="entry name" value="SODIUM_POTASSIUM-TRANSPORTING ATPASE SUBUNIT BETA-1-INTERACTING PROTEIN"/>
    <property type="match status" value="1"/>
</dbReference>
<name>A0AAN0J9T0_AMPQE</name>
<feature type="transmembrane region" description="Helical" evidence="7">
    <location>
        <begin position="206"/>
        <end position="226"/>
    </location>
</feature>
<dbReference type="Pfam" id="PF05640">
    <property type="entry name" value="NKAIN"/>
    <property type="match status" value="1"/>
</dbReference>
<organism evidence="8 9">
    <name type="scientific">Amphimedon queenslandica</name>
    <name type="common">Sponge</name>
    <dbReference type="NCBI Taxonomy" id="400682"/>
    <lineage>
        <taxon>Eukaryota</taxon>
        <taxon>Metazoa</taxon>
        <taxon>Porifera</taxon>
        <taxon>Demospongiae</taxon>
        <taxon>Heteroscleromorpha</taxon>
        <taxon>Haplosclerida</taxon>
        <taxon>Niphatidae</taxon>
        <taxon>Amphimedon</taxon>
    </lineage>
</organism>
<dbReference type="RefSeq" id="XP_019853507.1">
    <property type="nucleotide sequence ID" value="XM_019997948.1"/>
</dbReference>
<dbReference type="GO" id="GO:0002028">
    <property type="term" value="P:regulation of sodium ion transport"/>
    <property type="evidence" value="ECO:0007669"/>
    <property type="project" value="UniProtKB-UniRule"/>
</dbReference>
<proteinExistence type="inferred from homology"/>
<comment type="subcellular location">
    <subcellularLocation>
        <location evidence="1 7">Cell membrane</location>
        <topology evidence="1 7">Multi-pass membrane protein</topology>
    </subcellularLocation>
</comment>
<keyword evidence="3 7" id="KW-1003">Cell membrane</keyword>
<reference evidence="8" key="2">
    <citation type="submission" date="2024-06" db="UniProtKB">
        <authorList>
            <consortium name="EnsemblMetazoa"/>
        </authorList>
    </citation>
    <scope>IDENTIFICATION</scope>
</reference>
<feature type="transmembrane region" description="Helical" evidence="7">
    <location>
        <begin position="23"/>
        <end position="44"/>
    </location>
</feature>
<evidence type="ECO:0000256" key="4">
    <source>
        <dbReference type="ARBA" id="ARBA00022692"/>
    </source>
</evidence>
<feature type="transmembrane region" description="Helical" evidence="7">
    <location>
        <begin position="50"/>
        <end position="72"/>
    </location>
</feature>
<protein>
    <recommendedName>
        <fullName evidence="7">Sodium/potassium-transporting ATPase subunit beta-1-interacting protein</fullName>
        <shortName evidence="7">Na(+)/K(+)-transporting ATPase subunit beta-1-interacting protein</shortName>
    </recommendedName>
</protein>
<accession>A0AAN0J9T0</accession>
<evidence type="ECO:0000256" key="1">
    <source>
        <dbReference type="ARBA" id="ARBA00004651"/>
    </source>
</evidence>
<dbReference type="Proteomes" id="UP000007879">
    <property type="component" value="Unassembled WGS sequence"/>
</dbReference>
<reference evidence="9" key="1">
    <citation type="journal article" date="2010" name="Nature">
        <title>The Amphimedon queenslandica genome and the evolution of animal complexity.</title>
        <authorList>
            <person name="Srivastava M."/>
            <person name="Simakov O."/>
            <person name="Chapman J."/>
            <person name="Fahey B."/>
            <person name="Gauthier M.E."/>
            <person name="Mitros T."/>
            <person name="Richards G.S."/>
            <person name="Conaco C."/>
            <person name="Dacre M."/>
            <person name="Hellsten U."/>
            <person name="Larroux C."/>
            <person name="Putnam N.H."/>
            <person name="Stanke M."/>
            <person name="Adamska M."/>
            <person name="Darling A."/>
            <person name="Degnan S.M."/>
            <person name="Oakley T.H."/>
            <person name="Plachetzki D.C."/>
            <person name="Zhai Y."/>
            <person name="Adamski M."/>
            <person name="Calcino A."/>
            <person name="Cummins S.F."/>
            <person name="Goodstein D.M."/>
            <person name="Harris C."/>
            <person name="Jackson D.J."/>
            <person name="Leys S.P."/>
            <person name="Shu S."/>
            <person name="Woodcroft B.J."/>
            <person name="Vervoort M."/>
            <person name="Kosik K.S."/>
            <person name="Manning G."/>
            <person name="Degnan B.M."/>
            <person name="Rokhsar D.S."/>
        </authorList>
    </citation>
    <scope>NUCLEOTIDE SEQUENCE [LARGE SCALE GENOMIC DNA]</scope>
</reference>
<keyword evidence="6 7" id="KW-0472">Membrane</keyword>
<evidence type="ECO:0000256" key="2">
    <source>
        <dbReference type="ARBA" id="ARBA00006364"/>
    </source>
</evidence>
<evidence type="ECO:0000256" key="5">
    <source>
        <dbReference type="ARBA" id="ARBA00022989"/>
    </source>
</evidence>
<evidence type="ECO:0000313" key="8">
    <source>
        <dbReference type="EnsemblMetazoa" id="XP_019853507.1"/>
    </source>
</evidence>
<sequence>MLETHTTEQSLQKMGKKKWNEKIIYALYIISTLIILVTIERMVIDVFGEMWFTMIINALTGISSMLCILGLYFRKKTAVIVYILLAFITLGINITVMLMYNNVGLLKGTEQYLSLPMRGESWWNNHGFFCYQVCNSGSSSQNNNNNNNNDNNNNNNMEGSGDTLLLTDGTLLSAGEDPTTIYGSGDPVSTQACFITYAVIETTHSAANAFLILLTVFLAMLMLCTVKKAEGNELESLRCMNVGRYGGEAVRNHEPQSGRRRQSYYKLSDSFDTIGTVRGGSSSSSM</sequence>
<keyword evidence="4 7" id="KW-0812">Transmembrane</keyword>
<evidence type="ECO:0000256" key="3">
    <source>
        <dbReference type="ARBA" id="ARBA00022475"/>
    </source>
</evidence>
<dbReference type="EnsemblMetazoa" id="XM_019997948.1">
    <property type="protein sequence ID" value="XP_019853507.1"/>
    <property type="gene ID" value="LOC109582890"/>
</dbReference>
<dbReference type="AlphaFoldDB" id="A0AAN0J9T0"/>
<dbReference type="GeneID" id="109582890"/>
<evidence type="ECO:0000256" key="6">
    <source>
        <dbReference type="ARBA" id="ARBA00023136"/>
    </source>
</evidence>
<feature type="transmembrane region" description="Helical" evidence="7">
    <location>
        <begin position="79"/>
        <end position="100"/>
    </location>
</feature>
<comment type="similarity">
    <text evidence="2 7">Belongs to the NKAIN family.</text>
</comment>
<keyword evidence="9" id="KW-1185">Reference proteome</keyword>
<dbReference type="GO" id="GO:0005886">
    <property type="term" value="C:plasma membrane"/>
    <property type="evidence" value="ECO:0007669"/>
    <property type="project" value="UniProtKB-SubCell"/>
</dbReference>
<dbReference type="PANTHER" id="PTHR13084">
    <property type="entry name" value="T-CELL LYMPHOMA BREAKPOINT-ASSOCIATED TARGET 1-RELATED"/>
    <property type="match status" value="1"/>
</dbReference>
<dbReference type="InterPro" id="IPR008516">
    <property type="entry name" value="Na/K-Atpase_Interacting"/>
</dbReference>